<dbReference type="InterPro" id="IPR053716">
    <property type="entry name" value="Flag_assembly_chemotaxis_eff"/>
</dbReference>
<evidence type="ECO:0000313" key="12">
    <source>
        <dbReference type="EMBL" id="MEB3101163.1"/>
    </source>
</evidence>
<evidence type="ECO:0000256" key="6">
    <source>
        <dbReference type="ARBA" id="ARBA00022500"/>
    </source>
</evidence>
<evidence type="ECO:0000256" key="7">
    <source>
        <dbReference type="ARBA" id="ARBA00022795"/>
    </source>
</evidence>
<keyword evidence="10" id="KW-1006">Bacterial flagellum protein export</keyword>
<dbReference type="RefSeq" id="WP_371753280.1">
    <property type="nucleotide sequence ID" value="NZ_JAYJLD010000006.1"/>
</dbReference>
<feature type="coiled-coil region" evidence="11">
    <location>
        <begin position="26"/>
        <end position="53"/>
    </location>
</feature>
<keyword evidence="8" id="KW-0653">Protein transport</keyword>
<sequence length="149" mass="17128">MTEFRYALQKIVDLKGNEKTQAEWQLSKAIFRLREEQDSLSRLESEKQKWLNGICAGQSSTVSDLQAVQDYISHLERQILHKHLDVNAANQRVVSSQTLVSDKMKDEKAWSNARERAMQKFTERMLKLEQEAIDELAAMRHGPVISGKG</sequence>
<organism evidence="12 13">
    <name type="scientific">Ferviditalea candida</name>
    <dbReference type="NCBI Taxonomy" id="3108399"/>
    <lineage>
        <taxon>Bacteria</taxon>
        <taxon>Bacillati</taxon>
        <taxon>Bacillota</taxon>
        <taxon>Bacilli</taxon>
        <taxon>Bacillales</taxon>
        <taxon>Paenibacillaceae</taxon>
        <taxon>Ferviditalea</taxon>
    </lineage>
</organism>
<keyword evidence="12" id="KW-0282">Flagellum</keyword>
<name>A0ABU5ZG40_9BACL</name>
<gene>
    <name evidence="12" type="primary">fliJ</name>
    <name evidence="12" type="ORF">VF724_05745</name>
</gene>
<evidence type="ECO:0000256" key="8">
    <source>
        <dbReference type="ARBA" id="ARBA00022927"/>
    </source>
</evidence>
<keyword evidence="11" id="KW-0175">Coiled coil</keyword>
<dbReference type="EMBL" id="JAYJLD010000006">
    <property type="protein sequence ID" value="MEB3101163.1"/>
    <property type="molecule type" value="Genomic_DNA"/>
</dbReference>
<keyword evidence="9" id="KW-0472">Membrane</keyword>
<keyword evidence="5" id="KW-1003">Cell membrane</keyword>
<keyword evidence="12" id="KW-0966">Cell projection</keyword>
<evidence type="ECO:0000256" key="1">
    <source>
        <dbReference type="ARBA" id="ARBA00004413"/>
    </source>
</evidence>
<dbReference type="NCBIfam" id="TIGR02473">
    <property type="entry name" value="flagell_FliJ"/>
    <property type="match status" value="1"/>
</dbReference>
<keyword evidence="6" id="KW-0145">Chemotaxis</keyword>
<reference evidence="12" key="1">
    <citation type="submission" date="2023-12" db="EMBL/GenBank/DDBJ databases">
        <title>Fervidustalea candida gen. nov., sp. nov., a novel member of the family Paenibacillaceae isolated from a geothermal area.</title>
        <authorList>
            <person name="Li W.-J."/>
            <person name="Jiao J.-Y."/>
            <person name="Chen Y."/>
        </authorList>
    </citation>
    <scope>NUCLEOTIDE SEQUENCE</scope>
    <source>
        <strain evidence="12">SYSU GA230002</strain>
    </source>
</reference>
<evidence type="ECO:0000256" key="2">
    <source>
        <dbReference type="ARBA" id="ARBA00010004"/>
    </source>
</evidence>
<evidence type="ECO:0000256" key="10">
    <source>
        <dbReference type="ARBA" id="ARBA00023225"/>
    </source>
</evidence>
<proteinExistence type="inferred from homology"/>
<keyword evidence="12" id="KW-0969">Cilium</keyword>
<protein>
    <recommendedName>
        <fullName evidence="3">Flagellar FliJ protein</fullName>
    </recommendedName>
</protein>
<comment type="similarity">
    <text evidence="2">Belongs to the FliJ family.</text>
</comment>
<dbReference type="Proteomes" id="UP001310386">
    <property type="component" value="Unassembled WGS sequence"/>
</dbReference>
<accession>A0ABU5ZG40</accession>
<evidence type="ECO:0000313" key="13">
    <source>
        <dbReference type="Proteomes" id="UP001310386"/>
    </source>
</evidence>
<keyword evidence="7" id="KW-1005">Bacterial flagellum biogenesis</keyword>
<keyword evidence="4" id="KW-0813">Transport</keyword>
<evidence type="ECO:0000256" key="3">
    <source>
        <dbReference type="ARBA" id="ARBA00020392"/>
    </source>
</evidence>
<evidence type="ECO:0000256" key="9">
    <source>
        <dbReference type="ARBA" id="ARBA00023136"/>
    </source>
</evidence>
<keyword evidence="13" id="KW-1185">Reference proteome</keyword>
<evidence type="ECO:0000256" key="11">
    <source>
        <dbReference type="SAM" id="Coils"/>
    </source>
</evidence>
<comment type="caution">
    <text evidence="12">The sequence shown here is derived from an EMBL/GenBank/DDBJ whole genome shotgun (WGS) entry which is preliminary data.</text>
</comment>
<dbReference type="InterPro" id="IPR012823">
    <property type="entry name" value="Flagell_FliJ"/>
</dbReference>
<evidence type="ECO:0000256" key="5">
    <source>
        <dbReference type="ARBA" id="ARBA00022475"/>
    </source>
</evidence>
<evidence type="ECO:0000256" key="4">
    <source>
        <dbReference type="ARBA" id="ARBA00022448"/>
    </source>
</evidence>
<dbReference type="Gene3D" id="1.10.287.1700">
    <property type="match status" value="1"/>
</dbReference>
<comment type="subcellular location">
    <subcellularLocation>
        <location evidence="1">Cell membrane</location>
        <topology evidence="1">Peripheral membrane protein</topology>
        <orientation evidence="1">Cytoplasmic side</orientation>
    </subcellularLocation>
</comment>
<dbReference type="Pfam" id="PF02050">
    <property type="entry name" value="FliJ"/>
    <property type="match status" value="1"/>
</dbReference>